<gene>
    <name evidence="1" type="ORF">KHA94_13565</name>
</gene>
<reference evidence="1 2" key="1">
    <citation type="submission" date="2021-05" db="EMBL/GenBank/DDBJ databases">
        <title>Novel Bacillus species.</title>
        <authorList>
            <person name="Liu G."/>
        </authorList>
    </citation>
    <scope>NUCLEOTIDE SEQUENCE [LARGE SCALE GENOMIC DNA]</scope>
    <source>
        <strain evidence="1 2">FJAT-49705</strain>
    </source>
</reference>
<evidence type="ECO:0000313" key="1">
    <source>
        <dbReference type="EMBL" id="MBS4191211.1"/>
    </source>
</evidence>
<dbReference type="EMBL" id="JAGYPM010000003">
    <property type="protein sequence ID" value="MBS4191211.1"/>
    <property type="molecule type" value="Genomic_DNA"/>
</dbReference>
<proteinExistence type="predicted"/>
<keyword evidence="2" id="KW-1185">Reference proteome</keyword>
<protein>
    <recommendedName>
        <fullName evidence="3">DUF5659 domain-containing protein</fullName>
    </recommendedName>
</protein>
<evidence type="ECO:0008006" key="3">
    <source>
        <dbReference type="Google" id="ProtNLM"/>
    </source>
</evidence>
<sequence>MELTKDHLFFCYDFSLQRKLKANGVRFVTTAISNDQKRFWLYFRTEQVNEVIQQHVKQNG</sequence>
<evidence type="ECO:0000313" key="2">
    <source>
        <dbReference type="Proteomes" id="UP000681027"/>
    </source>
</evidence>
<organism evidence="1 2">
    <name type="scientific">Cytobacillus citreus</name>
    <dbReference type="NCBI Taxonomy" id="2833586"/>
    <lineage>
        <taxon>Bacteria</taxon>
        <taxon>Bacillati</taxon>
        <taxon>Bacillota</taxon>
        <taxon>Bacilli</taxon>
        <taxon>Bacillales</taxon>
        <taxon>Bacillaceae</taxon>
        <taxon>Cytobacillus</taxon>
    </lineage>
</organism>
<accession>A0ABS5NUG2</accession>
<dbReference type="Proteomes" id="UP000681027">
    <property type="component" value="Unassembled WGS sequence"/>
</dbReference>
<dbReference type="RefSeq" id="WP_213102668.1">
    <property type="nucleotide sequence ID" value="NZ_JAGYPM010000003.1"/>
</dbReference>
<comment type="caution">
    <text evidence="1">The sequence shown here is derived from an EMBL/GenBank/DDBJ whole genome shotgun (WGS) entry which is preliminary data.</text>
</comment>
<name>A0ABS5NUG2_9BACI</name>